<accession>A0AAF0Q5B4</accession>
<name>A0AAF0Q5B4_SOLVR</name>
<reference evidence="2" key="1">
    <citation type="submission" date="2023-08" db="EMBL/GenBank/DDBJ databases">
        <title>A de novo genome assembly of Solanum verrucosum Schlechtendal, a Mexican diploid species geographically isolated from the other diploid A-genome species in potato relatives.</title>
        <authorList>
            <person name="Hosaka K."/>
        </authorList>
    </citation>
    <scope>NUCLEOTIDE SEQUENCE</scope>
    <source>
        <tissue evidence="2">Young leaves</tissue>
    </source>
</reference>
<gene>
    <name evidence="2" type="ORF">MTR67_007556</name>
</gene>
<protein>
    <recommendedName>
        <fullName evidence="1">Reverse transcriptase zinc-binding domain-containing protein</fullName>
    </recommendedName>
</protein>
<dbReference type="InterPro" id="IPR026960">
    <property type="entry name" value="RVT-Znf"/>
</dbReference>
<evidence type="ECO:0000313" key="2">
    <source>
        <dbReference type="EMBL" id="WMV14171.1"/>
    </source>
</evidence>
<evidence type="ECO:0000259" key="1">
    <source>
        <dbReference type="Pfam" id="PF13966"/>
    </source>
</evidence>
<dbReference type="PANTHER" id="PTHR36617">
    <property type="entry name" value="PROTEIN, PUTATIVE-RELATED"/>
    <property type="match status" value="1"/>
</dbReference>
<dbReference type="Proteomes" id="UP001234989">
    <property type="component" value="Chromosome 2"/>
</dbReference>
<dbReference type="EMBL" id="CP133613">
    <property type="protein sequence ID" value="WMV14171.1"/>
    <property type="molecule type" value="Genomic_DNA"/>
</dbReference>
<dbReference type="PANTHER" id="PTHR36617:SF16">
    <property type="entry name" value="OS04G0516500 PROTEIN"/>
    <property type="match status" value="1"/>
</dbReference>
<dbReference type="Pfam" id="PF13966">
    <property type="entry name" value="zf-RVT"/>
    <property type="match status" value="1"/>
</dbReference>
<evidence type="ECO:0000313" key="3">
    <source>
        <dbReference type="Proteomes" id="UP001234989"/>
    </source>
</evidence>
<feature type="domain" description="Reverse transcriptase zinc-binding" evidence="1">
    <location>
        <begin position="137"/>
        <end position="176"/>
    </location>
</feature>
<keyword evidence="3" id="KW-1185">Reference proteome</keyword>
<sequence>MRNERKVFPIVKVVTFVVRHLTLLNKVGDGLKTLFWKEPWNGHEHLMSAFPDLFSICSNHEATVADTWTPQGWNICFRRNLNDWEIDRVVGLLKEVDKFKGISAVPDVINWKHISNGRFSVNRIYKTEALGQPGGSTGPWLKKKGFQLVFRCFLCNEMAETNSHLFLHCKVTAQLWSLFFSLTSNNCIRSSKLLDQERGVASPRRDGGEQFLHVFGGQYGRKEMRGVLGQV</sequence>
<organism evidence="2 3">
    <name type="scientific">Solanum verrucosum</name>
    <dbReference type="NCBI Taxonomy" id="315347"/>
    <lineage>
        <taxon>Eukaryota</taxon>
        <taxon>Viridiplantae</taxon>
        <taxon>Streptophyta</taxon>
        <taxon>Embryophyta</taxon>
        <taxon>Tracheophyta</taxon>
        <taxon>Spermatophyta</taxon>
        <taxon>Magnoliopsida</taxon>
        <taxon>eudicotyledons</taxon>
        <taxon>Gunneridae</taxon>
        <taxon>Pentapetalae</taxon>
        <taxon>asterids</taxon>
        <taxon>lamiids</taxon>
        <taxon>Solanales</taxon>
        <taxon>Solanaceae</taxon>
        <taxon>Solanoideae</taxon>
        <taxon>Solaneae</taxon>
        <taxon>Solanum</taxon>
    </lineage>
</organism>
<proteinExistence type="predicted"/>
<dbReference type="AlphaFoldDB" id="A0AAF0Q5B4"/>